<dbReference type="AlphaFoldDB" id="A0A0F9FF12"/>
<organism evidence="2">
    <name type="scientific">marine sediment metagenome</name>
    <dbReference type="NCBI Taxonomy" id="412755"/>
    <lineage>
        <taxon>unclassified sequences</taxon>
        <taxon>metagenomes</taxon>
        <taxon>ecological metagenomes</taxon>
    </lineage>
</organism>
<accession>A0A0F9FF12</accession>
<feature type="compositionally biased region" description="Basic and acidic residues" evidence="1">
    <location>
        <begin position="385"/>
        <end position="401"/>
    </location>
</feature>
<evidence type="ECO:0000313" key="2">
    <source>
        <dbReference type="EMBL" id="KKL84878.1"/>
    </source>
</evidence>
<feature type="region of interest" description="Disordered" evidence="1">
    <location>
        <begin position="385"/>
        <end position="420"/>
    </location>
</feature>
<protein>
    <recommendedName>
        <fullName evidence="3">Portal protein</fullName>
    </recommendedName>
</protein>
<evidence type="ECO:0000256" key="1">
    <source>
        <dbReference type="SAM" id="MobiDB-lite"/>
    </source>
</evidence>
<dbReference type="EMBL" id="LAZR01021572">
    <property type="protein sequence ID" value="KKL84878.1"/>
    <property type="molecule type" value="Genomic_DNA"/>
</dbReference>
<comment type="caution">
    <text evidence="2">The sequence shown here is derived from an EMBL/GenBank/DDBJ whole genome shotgun (WGS) entry which is preliminary data.</text>
</comment>
<proteinExistence type="predicted"/>
<gene>
    <name evidence="2" type="ORF">LCGC14_1960330</name>
</gene>
<reference evidence="2" key="1">
    <citation type="journal article" date="2015" name="Nature">
        <title>Complex archaea that bridge the gap between prokaryotes and eukaryotes.</title>
        <authorList>
            <person name="Spang A."/>
            <person name="Saw J.H."/>
            <person name="Jorgensen S.L."/>
            <person name="Zaremba-Niedzwiedzka K."/>
            <person name="Martijn J."/>
            <person name="Lind A.E."/>
            <person name="van Eijk R."/>
            <person name="Schleper C."/>
            <person name="Guy L."/>
            <person name="Ettema T.J."/>
        </authorList>
    </citation>
    <scope>NUCLEOTIDE SEQUENCE</scope>
</reference>
<evidence type="ECO:0008006" key="3">
    <source>
        <dbReference type="Google" id="ProtNLM"/>
    </source>
</evidence>
<sequence length="420" mass="47984">MKNILGKNYKIRERKSSKFGTVGTVDRGTELGFSSTIFNRFTGKVTSLGYYNNLKRHEIYRTALDKYVHDELARPIINLISNAIFSGGIDFQGNEEQVVRARKIIKDSMIDWSTWGADLEVHGDIFVRSFFGNNPKIASIPPQTIEIIYDENNIIDIRNYVQNIDDPSVELISPAEMTHGKINNTSNMVFGSSTLRAIFWWLDVLDNLWERNWIRCAQYYGSPIVAVTGIPSEHIDDVRAKLQAEAQRPGRNWIFPEGVEIDTLDFAKGYPIELLVDRVYQYILSACNIPQHLVYESDSSRGVAMFSGDAFEMMINSRRRTWTLIILDAIRRIFVNEGNNPDDFNLTINFPPVFTRDLKNLAKLIADGRNLKIFSLKSARERLGLDHSKEEENIAKEKPEDDPLNPPSNVPDKVEDTTQD</sequence>
<name>A0A0F9FF12_9ZZZZ</name>